<proteinExistence type="inferred from homology"/>
<dbReference type="PANTHER" id="PTHR24031">
    <property type="entry name" value="RNA HELICASE"/>
    <property type="match status" value="1"/>
</dbReference>
<name>A0A7N0UIE0_KALFE</name>
<evidence type="ECO:0000256" key="4">
    <source>
        <dbReference type="RuleBase" id="RU365068"/>
    </source>
</evidence>
<evidence type="ECO:0000256" key="3">
    <source>
        <dbReference type="ARBA" id="ARBA00022840"/>
    </source>
</evidence>
<reference evidence="6" key="1">
    <citation type="submission" date="2021-01" db="UniProtKB">
        <authorList>
            <consortium name="EnsemblPlants"/>
        </authorList>
    </citation>
    <scope>IDENTIFICATION</scope>
</reference>
<evidence type="ECO:0000313" key="6">
    <source>
        <dbReference type="EnsemblPlants" id="Kaladp0069s0056.1.v1.1"/>
    </source>
</evidence>
<keyword evidence="2 4" id="KW-0378">Hydrolase</keyword>
<dbReference type="GO" id="GO:0003723">
    <property type="term" value="F:RNA binding"/>
    <property type="evidence" value="ECO:0007669"/>
    <property type="project" value="UniProtKB-UniRule"/>
</dbReference>
<dbReference type="AlphaFoldDB" id="A0A7N0UIE0"/>
<accession>A0A7N0UIE0</accession>
<dbReference type="EnsemblPlants" id="Kaladp0069s0056.1.v1.1">
    <property type="protein sequence ID" value="Kaladp0069s0056.1.v1.1"/>
    <property type="gene ID" value="Kaladp0069s0056.v1.1"/>
</dbReference>
<dbReference type="InterPro" id="IPR014001">
    <property type="entry name" value="Helicase_ATP-bd"/>
</dbReference>
<dbReference type="Gramene" id="Kaladp0069s0056.1.v1.1">
    <property type="protein sequence ID" value="Kaladp0069s0056.1.v1.1"/>
    <property type="gene ID" value="Kaladp0069s0056.v1.1"/>
</dbReference>
<evidence type="ECO:0000256" key="2">
    <source>
        <dbReference type="ARBA" id="ARBA00022801"/>
    </source>
</evidence>
<dbReference type="GO" id="GO:0003724">
    <property type="term" value="F:RNA helicase activity"/>
    <property type="evidence" value="ECO:0007669"/>
    <property type="project" value="UniProtKB-EC"/>
</dbReference>
<dbReference type="SMART" id="SM00487">
    <property type="entry name" value="DEXDc"/>
    <property type="match status" value="1"/>
</dbReference>
<comment type="domain">
    <text evidence="4">The Q motif is unique to and characteristic of the DEAD box family of RNA helicases and controls ATP binding and hydrolysis.</text>
</comment>
<sequence>MRFRKPSAILAVSLPMILTPPHKDLLAQAYIGSGKSTCIVLGMLCRVDPSQKVPQALCVCPTRELVLQNLEVLRQIGKLTGITSECVVPKDGESASKRPIVMSQVVFGIPGMTNSMICAKELDVNYLRIFVFDDADYMLADDEFKIDSLQIMKAIRGSDNRCQVLI</sequence>
<dbReference type="GO" id="GO:0005524">
    <property type="term" value="F:ATP binding"/>
    <property type="evidence" value="ECO:0007669"/>
    <property type="project" value="UniProtKB-UniRule"/>
</dbReference>
<keyword evidence="1 4" id="KW-0547">Nucleotide-binding</keyword>
<dbReference type="OMA" id="SMICAKE"/>
<keyword evidence="3 4" id="KW-0067">ATP-binding</keyword>
<comment type="catalytic activity">
    <reaction evidence="4">
        <text>ATP + H2O = ADP + phosphate + H(+)</text>
        <dbReference type="Rhea" id="RHEA:13065"/>
        <dbReference type="ChEBI" id="CHEBI:15377"/>
        <dbReference type="ChEBI" id="CHEBI:15378"/>
        <dbReference type="ChEBI" id="CHEBI:30616"/>
        <dbReference type="ChEBI" id="CHEBI:43474"/>
        <dbReference type="ChEBI" id="CHEBI:456216"/>
        <dbReference type="EC" id="3.6.4.13"/>
    </reaction>
</comment>
<dbReference type="GO" id="GO:0016787">
    <property type="term" value="F:hydrolase activity"/>
    <property type="evidence" value="ECO:0007669"/>
    <property type="project" value="UniProtKB-KW"/>
</dbReference>
<evidence type="ECO:0000313" key="7">
    <source>
        <dbReference type="Proteomes" id="UP000594263"/>
    </source>
</evidence>
<evidence type="ECO:0000256" key="1">
    <source>
        <dbReference type="ARBA" id="ARBA00022741"/>
    </source>
</evidence>
<dbReference type="InterPro" id="IPR011545">
    <property type="entry name" value="DEAD/DEAH_box_helicase_dom"/>
</dbReference>
<dbReference type="SUPFAM" id="SSF52540">
    <property type="entry name" value="P-loop containing nucleoside triphosphate hydrolases"/>
    <property type="match status" value="1"/>
</dbReference>
<dbReference type="Gene3D" id="3.40.50.300">
    <property type="entry name" value="P-loop containing nucleotide triphosphate hydrolases"/>
    <property type="match status" value="1"/>
</dbReference>
<dbReference type="Pfam" id="PF00270">
    <property type="entry name" value="DEAD"/>
    <property type="match status" value="1"/>
</dbReference>
<protein>
    <recommendedName>
        <fullName evidence="4">ATP-dependent RNA helicase</fullName>
        <ecNumber evidence="4">3.6.4.13</ecNumber>
    </recommendedName>
</protein>
<feature type="domain" description="Helicase ATP-binding" evidence="5">
    <location>
        <begin position="16"/>
        <end position="166"/>
    </location>
</feature>
<comment type="function">
    <text evidence="4">RNA helicase.</text>
</comment>
<dbReference type="InterPro" id="IPR027417">
    <property type="entry name" value="P-loop_NTPase"/>
</dbReference>
<dbReference type="Proteomes" id="UP000594263">
    <property type="component" value="Unplaced"/>
</dbReference>
<evidence type="ECO:0000259" key="5">
    <source>
        <dbReference type="PROSITE" id="PS51192"/>
    </source>
</evidence>
<keyword evidence="7" id="KW-1185">Reference proteome</keyword>
<keyword evidence="4" id="KW-0694">RNA-binding</keyword>
<dbReference type="EC" id="3.6.4.13" evidence="4"/>
<dbReference type="PROSITE" id="PS51192">
    <property type="entry name" value="HELICASE_ATP_BIND_1"/>
    <property type="match status" value="1"/>
</dbReference>
<organism evidence="6 7">
    <name type="scientific">Kalanchoe fedtschenkoi</name>
    <name type="common">Lavender scallops</name>
    <name type="synonym">South American air plant</name>
    <dbReference type="NCBI Taxonomy" id="63787"/>
    <lineage>
        <taxon>Eukaryota</taxon>
        <taxon>Viridiplantae</taxon>
        <taxon>Streptophyta</taxon>
        <taxon>Embryophyta</taxon>
        <taxon>Tracheophyta</taxon>
        <taxon>Spermatophyta</taxon>
        <taxon>Magnoliopsida</taxon>
        <taxon>eudicotyledons</taxon>
        <taxon>Gunneridae</taxon>
        <taxon>Pentapetalae</taxon>
        <taxon>Saxifragales</taxon>
        <taxon>Crassulaceae</taxon>
        <taxon>Kalanchoe</taxon>
    </lineage>
</organism>
<comment type="similarity">
    <text evidence="4">Belongs to the DEAD box helicase family.</text>
</comment>
<keyword evidence="4" id="KW-0347">Helicase</keyword>